<comment type="subcellular location">
    <subcellularLocation>
        <location evidence="1">Bacterial flagellum</location>
    </subcellularLocation>
    <subcellularLocation>
        <location evidence="2">Secreted</location>
    </subcellularLocation>
</comment>
<dbReference type="EMBL" id="JAEKJA010000034">
    <property type="protein sequence ID" value="MBJ3778689.1"/>
    <property type="molecule type" value="Genomic_DNA"/>
</dbReference>
<dbReference type="AlphaFoldDB" id="A0A934IVV2"/>
<dbReference type="Gene3D" id="1.20.1330.10">
    <property type="entry name" value="f41 fragment of flagellin, N-terminal domain"/>
    <property type="match status" value="1"/>
</dbReference>
<keyword evidence="6" id="KW-0966">Cell projection</keyword>
<proteinExistence type="inferred from homology"/>
<evidence type="ECO:0000256" key="2">
    <source>
        <dbReference type="ARBA" id="ARBA00004613"/>
    </source>
</evidence>
<keyword evidence="7" id="KW-1185">Reference proteome</keyword>
<evidence type="ECO:0000256" key="1">
    <source>
        <dbReference type="ARBA" id="ARBA00004365"/>
    </source>
</evidence>
<dbReference type="PANTHER" id="PTHR42792">
    <property type="entry name" value="FLAGELLIN"/>
    <property type="match status" value="1"/>
</dbReference>
<keyword evidence="6" id="KW-0282">Flagellum</keyword>
<dbReference type="Pfam" id="PF00669">
    <property type="entry name" value="Flagellin_N"/>
    <property type="match status" value="1"/>
</dbReference>
<evidence type="ECO:0000259" key="5">
    <source>
        <dbReference type="Pfam" id="PF00669"/>
    </source>
</evidence>
<feature type="domain" description="Flagellin N-terminal" evidence="5">
    <location>
        <begin position="6"/>
        <end position="135"/>
    </location>
</feature>
<protein>
    <submittedName>
        <fullName evidence="6">Flagellin</fullName>
    </submittedName>
</protein>
<organism evidence="6 7">
    <name type="scientific">Acuticoccus mangrovi</name>
    <dbReference type="NCBI Taxonomy" id="2796142"/>
    <lineage>
        <taxon>Bacteria</taxon>
        <taxon>Pseudomonadati</taxon>
        <taxon>Pseudomonadota</taxon>
        <taxon>Alphaproteobacteria</taxon>
        <taxon>Hyphomicrobiales</taxon>
        <taxon>Amorphaceae</taxon>
        <taxon>Acuticoccus</taxon>
    </lineage>
</organism>
<gene>
    <name evidence="6" type="ORF">JCR33_23515</name>
</gene>
<keyword evidence="6" id="KW-0969">Cilium</keyword>
<feature type="non-terminal residue" evidence="6">
    <location>
        <position position="190"/>
    </location>
</feature>
<dbReference type="PANTHER" id="PTHR42792:SF2">
    <property type="entry name" value="FLAGELLIN"/>
    <property type="match status" value="1"/>
</dbReference>
<dbReference type="GO" id="GO:0005576">
    <property type="term" value="C:extracellular region"/>
    <property type="evidence" value="ECO:0007669"/>
    <property type="project" value="UniProtKB-SubCell"/>
</dbReference>
<dbReference type="GO" id="GO:0005198">
    <property type="term" value="F:structural molecule activity"/>
    <property type="evidence" value="ECO:0007669"/>
    <property type="project" value="InterPro"/>
</dbReference>
<evidence type="ECO:0000256" key="4">
    <source>
        <dbReference type="ARBA" id="ARBA00023143"/>
    </source>
</evidence>
<sequence>MTSLLTNTAAMVALQTLNQINQSLNTTNNRVSTGLRIAKAQDSAAYWAIATTTASDNGALSAVKDALALGRSTLDVVYNGLESTRDSLQKMKELLVAARQPGVDRTNVQTQITGLQTDMQNKADASVINEQNFLSVDSSAAGYNSTKSIVASFERSAAGIAISTVDLDISTITLIDPAGGTAAGILDQDR</sequence>
<dbReference type="SUPFAM" id="SSF64518">
    <property type="entry name" value="Phase 1 flagellin"/>
    <property type="match status" value="1"/>
</dbReference>
<dbReference type="InterPro" id="IPR001492">
    <property type="entry name" value="Flagellin"/>
</dbReference>
<accession>A0A934IVV2</accession>
<reference evidence="6" key="1">
    <citation type="submission" date="2020-12" db="EMBL/GenBank/DDBJ databases">
        <title>Bacterial taxonomy.</title>
        <authorList>
            <person name="Pan X."/>
        </authorList>
    </citation>
    <scope>NUCLEOTIDE SEQUENCE</scope>
    <source>
        <strain evidence="6">B2012</strain>
    </source>
</reference>
<comment type="caution">
    <text evidence="6">The sequence shown here is derived from an EMBL/GenBank/DDBJ whole genome shotgun (WGS) entry which is preliminary data.</text>
</comment>
<dbReference type="GO" id="GO:0009288">
    <property type="term" value="C:bacterial-type flagellum"/>
    <property type="evidence" value="ECO:0007669"/>
    <property type="project" value="UniProtKB-SubCell"/>
</dbReference>
<evidence type="ECO:0000313" key="6">
    <source>
        <dbReference type="EMBL" id="MBJ3778689.1"/>
    </source>
</evidence>
<evidence type="ECO:0000256" key="3">
    <source>
        <dbReference type="ARBA" id="ARBA00005709"/>
    </source>
</evidence>
<dbReference type="InterPro" id="IPR001029">
    <property type="entry name" value="Flagellin_N"/>
</dbReference>
<evidence type="ECO:0000313" key="7">
    <source>
        <dbReference type="Proteomes" id="UP000609531"/>
    </source>
</evidence>
<dbReference type="Proteomes" id="UP000609531">
    <property type="component" value="Unassembled WGS sequence"/>
</dbReference>
<name>A0A934IVV2_9HYPH</name>
<comment type="similarity">
    <text evidence="3">Belongs to the bacterial flagellin family.</text>
</comment>
<keyword evidence="4" id="KW-0975">Bacterial flagellum</keyword>